<evidence type="ECO:0000259" key="9">
    <source>
        <dbReference type="PROSITE" id="PS50835"/>
    </source>
</evidence>
<dbReference type="AlphaFoldDB" id="A0A8B9NTC3"/>
<dbReference type="PANTHER" id="PTHR11860:SF87">
    <property type="entry name" value="CMRF35-LIKE MOLECULE 8"/>
    <property type="match status" value="1"/>
</dbReference>
<evidence type="ECO:0000256" key="6">
    <source>
        <dbReference type="SAM" id="MobiDB-lite"/>
    </source>
</evidence>
<evidence type="ECO:0000256" key="3">
    <source>
        <dbReference type="ARBA" id="ARBA00022729"/>
    </source>
</evidence>
<evidence type="ECO:0000256" key="4">
    <source>
        <dbReference type="ARBA" id="ARBA00023136"/>
    </source>
</evidence>
<dbReference type="SUPFAM" id="SSF48726">
    <property type="entry name" value="Immunoglobulin"/>
    <property type="match status" value="1"/>
</dbReference>
<sequence>MQRGARPAKALPCGLRRPAMRLARLLTWMLLPGCWAVTGPPTVQGRVGGSLSVSCAYKNGFETHEKYWCKPGIIYTCADQTHIIKTSKPCSVAQEGRVSIRDNCTQRVFTVTVGNLTEGDTGTYRCGVRRAIRDDSHTVHVKVSPAPSSSSSPLKPASPSTAGHPALTTSTSVPTQASAQEKTAQEERANSSPHGGASPRHLDLVTDVLTPFMVVVLLLLVLAAGLLIKLSRKRKKAPAGAPIEMGMTRSASNTGTESSLQYADLDHPAAPADGELLYSNIKAFLSLASAETSYAEIKPRRQDLKKEKEAVHAAASASPPEQQEVYANVARALHPTDPLYSAGVKP</sequence>
<feature type="domain" description="Ig-like" evidence="9">
    <location>
        <begin position="32"/>
        <end position="144"/>
    </location>
</feature>
<feature type="chain" id="PRO_5034762395" description="Ig-like domain-containing protein" evidence="8">
    <location>
        <begin position="37"/>
        <end position="346"/>
    </location>
</feature>
<dbReference type="Gene3D" id="2.60.40.10">
    <property type="entry name" value="Immunoglobulins"/>
    <property type="match status" value="1"/>
</dbReference>
<keyword evidence="3 8" id="KW-0732">Signal</keyword>
<feature type="compositionally biased region" description="Polar residues" evidence="6">
    <location>
        <begin position="167"/>
        <end position="182"/>
    </location>
</feature>
<feature type="compositionally biased region" description="Low complexity" evidence="6">
    <location>
        <begin position="144"/>
        <end position="160"/>
    </location>
</feature>
<evidence type="ECO:0000256" key="5">
    <source>
        <dbReference type="ARBA" id="ARBA00023157"/>
    </source>
</evidence>
<evidence type="ECO:0000256" key="1">
    <source>
        <dbReference type="ARBA" id="ARBA00004370"/>
    </source>
</evidence>
<feature type="signal peptide" evidence="8">
    <location>
        <begin position="1"/>
        <end position="36"/>
    </location>
</feature>
<evidence type="ECO:0000313" key="11">
    <source>
        <dbReference type="Proteomes" id="UP000694424"/>
    </source>
</evidence>
<dbReference type="InterPro" id="IPR036179">
    <property type="entry name" value="Ig-like_dom_sf"/>
</dbReference>
<dbReference type="InterPro" id="IPR013106">
    <property type="entry name" value="Ig_V-set"/>
</dbReference>
<feature type="transmembrane region" description="Helical" evidence="7">
    <location>
        <begin position="208"/>
        <end position="228"/>
    </location>
</feature>
<dbReference type="Proteomes" id="UP000694424">
    <property type="component" value="Unplaced"/>
</dbReference>
<evidence type="ECO:0000256" key="2">
    <source>
        <dbReference type="ARBA" id="ARBA00022692"/>
    </source>
</evidence>
<dbReference type="InterPro" id="IPR007110">
    <property type="entry name" value="Ig-like_dom"/>
</dbReference>
<dbReference type="Pfam" id="PF07686">
    <property type="entry name" value="V-set"/>
    <property type="match status" value="1"/>
</dbReference>
<dbReference type="InterPro" id="IPR003599">
    <property type="entry name" value="Ig_sub"/>
</dbReference>
<keyword evidence="11" id="KW-1185">Reference proteome</keyword>
<protein>
    <recommendedName>
        <fullName evidence="9">Ig-like domain-containing protein</fullName>
    </recommendedName>
</protein>
<keyword evidence="5" id="KW-1015">Disulfide bond</keyword>
<dbReference type="PANTHER" id="PTHR11860">
    <property type="entry name" value="POLYMERIC-IMMUNOGLOBULIN RECEPTOR"/>
    <property type="match status" value="1"/>
</dbReference>
<dbReference type="CDD" id="cd05716">
    <property type="entry name" value="IgV_pIgR_like"/>
    <property type="match status" value="1"/>
</dbReference>
<evidence type="ECO:0000256" key="7">
    <source>
        <dbReference type="SAM" id="Phobius"/>
    </source>
</evidence>
<name>A0A8B9NTC3_APTOW</name>
<evidence type="ECO:0000313" key="10">
    <source>
        <dbReference type="Ensembl" id="ENSAOWP00000000003.1"/>
    </source>
</evidence>
<dbReference type="InterPro" id="IPR013783">
    <property type="entry name" value="Ig-like_fold"/>
</dbReference>
<organism evidence="10 11">
    <name type="scientific">Apteryx owenii</name>
    <name type="common">Little spotted kiwi</name>
    <dbReference type="NCBI Taxonomy" id="8824"/>
    <lineage>
        <taxon>Eukaryota</taxon>
        <taxon>Metazoa</taxon>
        <taxon>Chordata</taxon>
        <taxon>Craniata</taxon>
        <taxon>Vertebrata</taxon>
        <taxon>Euteleostomi</taxon>
        <taxon>Archelosauria</taxon>
        <taxon>Archosauria</taxon>
        <taxon>Dinosauria</taxon>
        <taxon>Saurischia</taxon>
        <taxon>Theropoda</taxon>
        <taxon>Coelurosauria</taxon>
        <taxon>Aves</taxon>
        <taxon>Palaeognathae</taxon>
        <taxon>Apterygiformes</taxon>
        <taxon>Apterygidae</taxon>
        <taxon>Apteryx</taxon>
    </lineage>
</organism>
<keyword evidence="7" id="KW-1133">Transmembrane helix</keyword>
<dbReference type="GO" id="GO:0004888">
    <property type="term" value="F:transmembrane signaling receptor activity"/>
    <property type="evidence" value="ECO:0007669"/>
    <property type="project" value="TreeGrafter"/>
</dbReference>
<accession>A0A8B9NTC3</accession>
<evidence type="ECO:0000256" key="8">
    <source>
        <dbReference type="SAM" id="SignalP"/>
    </source>
</evidence>
<proteinExistence type="predicted"/>
<dbReference type="GO" id="GO:0005886">
    <property type="term" value="C:plasma membrane"/>
    <property type="evidence" value="ECO:0007669"/>
    <property type="project" value="TreeGrafter"/>
</dbReference>
<feature type="region of interest" description="Disordered" evidence="6">
    <location>
        <begin position="137"/>
        <end position="199"/>
    </location>
</feature>
<dbReference type="SMART" id="SM00409">
    <property type="entry name" value="IG"/>
    <property type="match status" value="1"/>
</dbReference>
<dbReference type="FunFam" id="2.60.40.10:FF:000370">
    <property type="entry name" value="CMRF35-like molecule 1"/>
    <property type="match status" value="1"/>
</dbReference>
<dbReference type="Ensembl" id="ENSAOWT00000000003.1">
    <property type="protein sequence ID" value="ENSAOWP00000000003.1"/>
    <property type="gene ID" value="ENSAOWG00000000003.1"/>
</dbReference>
<keyword evidence="4 7" id="KW-0472">Membrane</keyword>
<keyword evidence="2 7" id="KW-0812">Transmembrane</keyword>
<dbReference type="PROSITE" id="PS50835">
    <property type="entry name" value="IG_LIKE"/>
    <property type="match status" value="1"/>
</dbReference>
<reference evidence="10" key="2">
    <citation type="submission" date="2025-09" db="UniProtKB">
        <authorList>
            <consortium name="Ensembl"/>
        </authorList>
    </citation>
    <scope>IDENTIFICATION</scope>
</reference>
<comment type="subcellular location">
    <subcellularLocation>
        <location evidence="1">Membrane</location>
    </subcellularLocation>
</comment>
<dbReference type="InterPro" id="IPR050671">
    <property type="entry name" value="CD300_family_receptors"/>
</dbReference>
<reference evidence="10" key="1">
    <citation type="submission" date="2025-08" db="UniProtKB">
        <authorList>
            <consortium name="Ensembl"/>
        </authorList>
    </citation>
    <scope>IDENTIFICATION</scope>
</reference>